<dbReference type="Proteomes" id="UP001213646">
    <property type="component" value="Unassembled WGS sequence"/>
</dbReference>
<keyword evidence="10" id="KW-0732">Signal</keyword>
<dbReference type="FunFam" id="2.60.40.1120:FF:000003">
    <property type="entry name" value="Outer membrane protein Omp121"/>
    <property type="match status" value="1"/>
</dbReference>
<feature type="signal peptide" evidence="10">
    <location>
        <begin position="1"/>
        <end position="33"/>
    </location>
</feature>
<dbReference type="RefSeq" id="WP_272696375.1">
    <property type="nucleotide sequence ID" value="NZ_JAQPYW010000026.1"/>
</dbReference>
<keyword evidence="13" id="KW-0675">Receptor</keyword>
<dbReference type="Gene3D" id="2.170.130.10">
    <property type="entry name" value="TonB-dependent receptor, plug domain"/>
    <property type="match status" value="1"/>
</dbReference>
<dbReference type="Gene3D" id="2.40.170.20">
    <property type="entry name" value="TonB-dependent receptor, beta-barrel domain"/>
    <property type="match status" value="1"/>
</dbReference>
<accession>A0AAW6I6A0</accession>
<organism evidence="13 14">
    <name type="scientific">Parabacteroides johnsonii</name>
    <dbReference type="NCBI Taxonomy" id="387661"/>
    <lineage>
        <taxon>Bacteria</taxon>
        <taxon>Pseudomonadati</taxon>
        <taxon>Bacteroidota</taxon>
        <taxon>Bacteroidia</taxon>
        <taxon>Bacteroidales</taxon>
        <taxon>Tannerellaceae</taxon>
        <taxon>Parabacteroides</taxon>
    </lineage>
</organism>
<dbReference type="InterPro" id="IPR037066">
    <property type="entry name" value="Plug_dom_sf"/>
</dbReference>
<evidence type="ECO:0000256" key="2">
    <source>
        <dbReference type="ARBA" id="ARBA00022448"/>
    </source>
</evidence>
<keyword evidence="6 8" id="KW-0472">Membrane</keyword>
<comment type="caution">
    <text evidence="13">The sequence shown here is derived from an EMBL/GenBank/DDBJ whole genome shotgun (WGS) entry which is preliminary data.</text>
</comment>
<feature type="domain" description="TonB-dependent receptor plug" evidence="12">
    <location>
        <begin position="209"/>
        <end position="313"/>
    </location>
</feature>
<keyword evidence="4 8" id="KW-0812">Transmembrane</keyword>
<evidence type="ECO:0000256" key="6">
    <source>
        <dbReference type="ARBA" id="ARBA00023136"/>
    </source>
</evidence>
<gene>
    <name evidence="13" type="ORF">PQG89_08035</name>
</gene>
<dbReference type="EMBL" id="JAQPYX010000071">
    <property type="protein sequence ID" value="MDC7149376.1"/>
    <property type="molecule type" value="Genomic_DNA"/>
</dbReference>
<dbReference type="Pfam" id="PF13715">
    <property type="entry name" value="CarbopepD_reg_2"/>
    <property type="match status" value="1"/>
</dbReference>
<dbReference type="InterPro" id="IPR023997">
    <property type="entry name" value="TonB-dep_OMP_SusC/RagA_CS"/>
</dbReference>
<dbReference type="PROSITE" id="PS52016">
    <property type="entry name" value="TONB_DEPENDENT_REC_3"/>
    <property type="match status" value="1"/>
</dbReference>
<comment type="similarity">
    <text evidence="8 9">Belongs to the TonB-dependent receptor family.</text>
</comment>
<feature type="chain" id="PRO_5043577334" evidence="10">
    <location>
        <begin position="34"/>
        <end position="937"/>
    </location>
</feature>
<dbReference type="SUPFAM" id="SSF49464">
    <property type="entry name" value="Carboxypeptidase regulatory domain-like"/>
    <property type="match status" value="1"/>
</dbReference>
<comment type="subcellular location">
    <subcellularLocation>
        <location evidence="1 8">Cell outer membrane</location>
        <topology evidence="1 8">Multi-pass membrane protein</topology>
    </subcellularLocation>
</comment>
<evidence type="ECO:0000256" key="7">
    <source>
        <dbReference type="ARBA" id="ARBA00023237"/>
    </source>
</evidence>
<dbReference type="InterPro" id="IPR039426">
    <property type="entry name" value="TonB-dep_rcpt-like"/>
</dbReference>
<evidence type="ECO:0000256" key="8">
    <source>
        <dbReference type="PROSITE-ProRule" id="PRU01360"/>
    </source>
</evidence>
<dbReference type="Gene3D" id="3.55.50.30">
    <property type="match status" value="1"/>
</dbReference>
<evidence type="ECO:0000259" key="11">
    <source>
        <dbReference type="Pfam" id="PF00593"/>
    </source>
</evidence>
<dbReference type="Pfam" id="PF00593">
    <property type="entry name" value="TonB_dep_Rec_b-barrel"/>
    <property type="match status" value="1"/>
</dbReference>
<dbReference type="NCBIfam" id="TIGR04057">
    <property type="entry name" value="SusC_RagA_signa"/>
    <property type="match status" value="1"/>
</dbReference>
<evidence type="ECO:0000256" key="1">
    <source>
        <dbReference type="ARBA" id="ARBA00004571"/>
    </source>
</evidence>
<keyword evidence="3 8" id="KW-1134">Transmembrane beta strand</keyword>
<dbReference type="SUPFAM" id="SSF56935">
    <property type="entry name" value="Porins"/>
    <property type="match status" value="1"/>
</dbReference>
<evidence type="ECO:0000256" key="9">
    <source>
        <dbReference type="RuleBase" id="RU003357"/>
    </source>
</evidence>
<dbReference type="GO" id="GO:0009279">
    <property type="term" value="C:cell outer membrane"/>
    <property type="evidence" value="ECO:0007669"/>
    <property type="project" value="UniProtKB-SubCell"/>
</dbReference>
<keyword evidence="7 8" id="KW-0998">Cell outer membrane</keyword>
<dbReference type="AlphaFoldDB" id="A0AAW6I6A0"/>
<dbReference type="InterPro" id="IPR036942">
    <property type="entry name" value="Beta-barrel_TonB_sf"/>
</dbReference>
<evidence type="ECO:0000256" key="5">
    <source>
        <dbReference type="ARBA" id="ARBA00023077"/>
    </source>
</evidence>
<reference evidence="13" key="1">
    <citation type="submission" date="2023-01" db="EMBL/GenBank/DDBJ databases">
        <title>Exploring GABA producing Bacteroides strains toward improving mental health.</title>
        <authorList>
            <person name="Yousuf B."/>
            <person name="Bouhlel N.E."/>
            <person name="Mottawea W."/>
            <person name="Hammami R."/>
        </authorList>
    </citation>
    <scope>NUCLEOTIDE SEQUENCE</scope>
    <source>
        <strain evidence="13">UO.H1047</strain>
    </source>
</reference>
<dbReference type="InterPro" id="IPR023996">
    <property type="entry name" value="TonB-dep_OMP_SusC/RagA"/>
</dbReference>
<evidence type="ECO:0000313" key="14">
    <source>
        <dbReference type="Proteomes" id="UP001213646"/>
    </source>
</evidence>
<sequence length="937" mass="104689">MKLTNLIPIKAGKTLSRLCIIGALSLGSSFVFAQNQQVRLSGSNLTLKAAFKQIEQQTKLFVDYNTQDVNDSRVIKKVPAGNNVKNVLEQLLEGTNCSITFSNGHVIISRKAPASSETKKVTGVVKDEKGEPIIGANVVERGTTNGIITDIDGNFELNVASSSVLEISYIGYISQEIKVGNNDQFRIRLVEDTQNLDEVVVVGYGTSRKRDIVSAMANVKGKTFSSASTSNVQDILQGKVAGLDIRTSRFPGDNQSINIRGARSLNAGNSPLVIVDGVPGSLSDLNSYDIESLEVLKDAASSAIYGSMGANGVILVTTKRGRKGVKREVNFNSYVGVNVPHMIKMQSGAQYAQFRRDGYRFAHGWDNSFTDEDVFSTSELDVIKSGDYTDWQDLMYRNGFIQSYHLGISNSGEKTQLYLSFKYDDEQGYYRTHDVKNLNLTLTADHELASFWKIGSSIRLRRNSNSGYKTIGNDILYMTPLAKPYKENGEMDFFPNPINTSGYNPLANYLPGQFIDDTQKNIINLNLTSDIKITNWLSMHTNFGFIYNNYEKGYFYGKDSHNNKGIKNSSGKNYNKYDQYTLNHIISYDKSFGDHHLTADLVGEIQSYRYEESALSGENQPVEYTTYHNLGTNSDNIKISSGYKEWSLASGLVRVRYNYKNKYFLNGAIRADGSSRLAKGKQWAFFPSGGVGWSLKDEDFLSGTEWVSALKARFSYGTVGNTAISPYQTLSSLTQDKYLWGEGDSDKFYVYYPGSIINLDLGWEISRTINAGLDFGFLNNKLNGYIEFYNTKTSDLLMKRAIPTFTGFNEIWQNIGKTQNKGFEFNLNYAPVRTKDLNIDFTFNASRNWEKILELISGEDLPNNKWFIGEPLAVLYNYEKLGVWQYGEEEDAAKYNASVGDLKIKDQDGDGTISAAKDRVILGQERPKWIASLGANI</sequence>
<feature type="domain" description="TonB-dependent receptor-like beta-barrel" evidence="11">
    <location>
        <begin position="489"/>
        <end position="908"/>
    </location>
</feature>
<evidence type="ECO:0000256" key="3">
    <source>
        <dbReference type="ARBA" id="ARBA00022452"/>
    </source>
</evidence>
<evidence type="ECO:0000256" key="10">
    <source>
        <dbReference type="SAM" id="SignalP"/>
    </source>
</evidence>
<dbReference type="NCBIfam" id="TIGR04056">
    <property type="entry name" value="OMP_RagA_SusC"/>
    <property type="match status" value="1"/>
</dbReference>
<keyword evidence="5 9" id="KW-0798">TonB box</keyword>
<proteinExistence type="inferred from homology"/>
<dbReference type="Gene3D" id="2.60.40.1120">
    <property type="entry name" value="Carboxypeptidase-like, regulatory domain"/>
    <property type="match status" value="1"/>
</dbReference>
<evidence type="ECO:0000256" key="4">
    <source>
        <dbReference type="ARBA" id="ARBA00022692"/>
    </source>
</evidence>
<dbReference type="InterPro" id="IPR012910">
    <property type="entry name" value="Plug_dom"/>
</dbReference>
<dbReference type="Pfam" id="PF07715">
    <property type="entry name" value="Plug"/>
    <property type="match status" value="1"/>
</dbReference>
<evidence type="ECO:0000313" key="13">
    <source>
        <dbReference type="EMBL" id="MDC7149376.1"/>
    </source>
</evidence>
<dbReference type="InterPro" id="IPR000531">
    <property type="entry name" value="Beta-barrel_TonB"/>
</dbReference>
<protein>
    <submittedName>
        <fullName evidence="13">TonB-dependent receptor</fullName>
    </submittedName>
</protein>
<keyword evidence="2 8" id="KW-0813">Transport</keyword>
<dbReference type="InterPro" id="IPR008969">
    <property type="entry name" value="CarboxyPept-like_regulatory"/>
</dbReference>
<evidence type="ECO:0000259" key="12">
    <source>
        <dbReference type="Pfam" id="PF07715"/>
    </source>
</evidence>
<name>A0AAW6I6A0_9BACT</name>